<keyword evidence="1" id="KW-0812">Transmembrane</keyword>
<keyword evidence="1" id="KW-1133">Transmembrane helix</keyword>
<feature type="transmembrane region" description="Helical" evidence="1">
    <location>
        <begin position="94"/>
        <end position="117"/>
    </location>
</feature>
<reference evidence="2 3" key="1">
    <citation type="submission" date="2021-03" db="EMBL/GenBank/DDBJ databases">
        <title>Genome sequencing of Marinobacter sp. LPB0319.</title>
        <authorList>
            <person name="Kim J."/>
        </authorList>
    </citation>
    <scope>NUCLEOTIDE SEQUENCE [LARGE SCALE GENOMIC DNA]</scope>
    <source>
        <strain evidence="2 3">LPB0319</strain>
    </source>
</reference>
<evidence type="ECO:0000256" key="1">
    <source>
        <dbReference type="SAM" id="Phobius"/>
    </source>
</evidence>
<dbReference type="RefSeq" id="WP_206643066.1">
    <property type="nucleotide sequence ID" value="NZ_CP071247.1"/>
</dbReference>
<protein>
    <submittedName>
        <fullName evidence="2">Uncharacterized protein</fullName>
    </submittedName>
</protein>
<evidence type="ECO:0000313" key="3">
    <source>
        <dbReference type="Proteomes" id="UP000663555"/>
    </source>
</evidence>
<proteinExistence type="predicted"/>
<keyword evidence="3" id="KW-1185">Reference proteome</keyword>
<gene>
    <name evidence="2" type="ORF">LPB19_11620</name>
</gene>
<sequence>MELFKDQNNKLDLEFTSPKTEDEVFQILEKALGTEFQLVKMKPKKKKTDTRDLYCRVKTKMLSPTVSVAGPISLMVKDARAKVMIDGETRANRWFLFLFVISVFFPPLFLILGVLFMSQKKASKHAFERVTERLDFDTAQFE</sequence>
<dbReference type="EMBL" id="CP071247">
    <property type="protein sequence ID" value="QSP93844.1"/>
    <property type="molecule type" value="Genomic_DNA"/>
</dbReference>
<keyword evidence="1" id="KW-0472">Membrane</keyword>
<evidence type="ECO:0000313" key="2">
    <source>
        <dbReference type="EMBL" id="QSP93844.1"/>
    </source>
</evidence>
<organism evidence="2 3">
    <name type="scientific">Marinobacter salinisoli</name>
    <dbReference type="NCBI Taxonomy" id="2769486"/>
    <lineage>
        <taxon>Bacteria</taxon>
        <taxon>Pseudomonadati</taxon>
        <taxon>Pseudomonadota</taxon>
        <taxon>Gammaproteobacteria</taxon>
        <taxon>Pseudomonadales</taxon>
        <taxon>Marinobacteraceae</taxon>
        <taxon>Marinobacter</taxon>
    </lineage>
</organism>
<name>A0ABX7MNZ1_9GAMM</name>
<accession>A0ABX7MNZ1</accession>
<dbReference type="Proteomes" id="UP000663555">
    <property type="component" value="Chromosome"/>
</dbReference>